<name>A0ABD2B4D8_VESMC</name>
<protein>
    <submittedName>
        <fullName evidence="1">Uncharacterized protein</fullName>
    </submittedName>
</protein>
<evidence type="ECO:0000313" key="2">
    <source>
        <dbReference type="Proteomes" id="UP001607303"/>
    </source>
</evidence>
<organism evidence="1 2">
    <name type="scientific">Vespula maculifrons</name>
    <name type="common">Eastern yellow jacket</name>
    <name type="synonym">Wasp</name>
    <dbReference type="NCBI Taxonomy" id="7453"/>
    <lineage>
        <taxon>Eukaryota</taxon>
        <taxon>Metazoa</taxon>
        <taxon>Ecdysozoa</taxon>
        <taxon>Arthropoda</taxon>
        <taxon>Hexapoda</taxon>
        <taxon>Insecta</taxon>
        <taxon>Pterygota</taxon>
        <taxon>Neoptera</taxon>
        <taxon>Endopterygota</taxon>
        <taxon>Hymenoptera</taxon>
        <taxon>Apocrita</taxon>
        <taxon>Aculeata</taxon>
        <taxon>Vespoidea</taxon>
        <taxon>Vespidae</taxon>
        <taxon>Vespinae</taxon>
        <taxon>Vespula</taxon>
    </lineage>
</organism>
<sequence>MKSTSKLVEILFSDALTLIPAKISKSTPGERLSKSSTVRKFLSPLAEIDFQSPPRVRKFLSPFLEIDRQSSRDAKISKSTRGDRFSKSPRMRKFLSPFLEIDCQSPRERENF</sequence>
<keyword evidence="2" id="KW-1185">Reference proteome</keyword>
<reference evidence="1 2" key="1">
    <citation type="journal article" date="2024" name="Ann. Entomol. Soc. Am.">
        <title>Genomic analyses of the southern and eastern yellowjacket wasps (Hymenoptera: Vespidae) reveal evolutionary signatures of social life.</title>
        <authorList>
            <person name="Catto M.A."/>
            <person name="Caine P.B."/>
            <person name="Orr S.E."/>
            <person name="Hunt B.G."/>
            <person name="Goodisman M.A.D."/>
        </authorList>
    </citation>
    <scope>NUCLEOTIDE SEQUENCE [LARGE SCALE GENOMIC DNA]</scope>
    <source>
        <strain evidence="1">232</strain>
        <tissue evidence="1">Head and thorax</tissue>
    </source>
</reference>
<evidence type="ECO:0000313" key="1">
    <source>
        <dbReference type="EMBL" id="KAL2727568.1"/>
    </source>
</evidence>
<dbReference type="EMBL" id="JAYRBN010000100">
    <property type="protein sequence ID" value="KAL2727568.1"/>
    <property type="molecule type" value="Genomic_DNA"/>
</dbReference>
<dbReference type="Proteomes" id="UP001607303">
    <property type="component" value="Unassembled WGS sequence"/>
</dbReference>
<gene>
    <name evidence="1" type="ORF">V1477_016844</name>
</gene>
<accession>A0ABD2B4D8</accession>
<comment type="caution">
    <text evidence="1">The sequence shown here is derived from an EMBL/GenBank/DDBJ whole genome shotgun (WGS) entry which is preliminary data.</text>
</comment>
<proteinExistence type="predicted"/>
<dbReference type="AlphaFoldDB" id="A0ABD2B4D8"/>